<feature type="domain" description="DEP" evidence="3">
    <location>
        <begin position="211"/>
        <end position="296"/>
    </location>
</feature>
<dbReference type="PANTHER" id="PTHR22829:SF6">
    <property type="entry name" value="PHOSPHATIDYLINOSITOL 3,4,5-TRISPHOSPHATE-DEPENDENT RAC EXCHANGER 1 PROTEIN"/>
    <property type="match status" value="1"/>
</dbReference>
<dbReference type="SUPFAM" id="SSF50729">
    <property type="entry name" value="PH domain-like"/>
    <property type="match status" value="1"/>
</dbReference>
<dbReference type="Pfam" id="PF22697">
    <property type="entry name" value="SOS1_NGEF_PH"/>
    <property type="match status" value="1"/>
</dbReference>
<dbReference type="GeneTree" id="ENSGT00940000159925"/>
<dbReference type="SUPFAM" id="SSF50156">
    <property type="entry name" value="PDZ domain-like"/>
    <property type="match status" value="2"/>
</dbReference>
<gene>
    <name evidence="4" type="primary">PREX1</name>
</gene>
<dbReference type="GO" id="GO:0023051">
    <property type="term" value="P:regulation of signaling"/>
    <property type="evidence" value="ECO:0007669"/>
    <property type="project" value="TreeGrafter"/>
</dbReference>
<feature type="domain" description="PDZ" evidence="2">
    <location>
        <begin position="324"/>
        <end position="371"/>
    </location>
</feature>
<dbReference type="InterPro" id="IPR000591">
    <property type="entry name" value="DEP_dom"/>
</dbReference>
<evidence type="ECO:0000313" key="5">
    <source>
        <dbReference type="Proteomes" id="UP000594220"/>
    </source>
</evidence>
<dbReference type="GO" id="GO:0005096">
    <property type="term" value="F:GTPase activator activity"/>
    <property type="evidence" value="ECO:0007669"/>
    <property type="project" value="TreeGrafter"/>
</dbReference>
<feature type="compositionally biased region" description="Polar residues" evidence="1">
    <location>
        <begin position="798"/>
        <end position="808"/>
    </location>
</feature>
<dbReference type="SMART" id="SM00228">
    <property type="entry name" value="PDZ"/>
    <property type="match status" value="2"/>
</dbReference>
<dbReference type="Proteomes" id="UP000594220">
    <property type="component" value="Unplaced"/>
</dbReference>
<dbReference type="CDD" id="cd04439">
    <property type="entry name" value="DEP_1_P-Rex"/>
    <property type="match status" value="1"/>
</dbReference>
<feature type="compositionally biased region" description="Low complexity" evidence="1">
    <location>
        <begin position="749"/>
        <end position="760"/>
    </location>
</feature>
<protein>
    <submittedName>
        <fullName evidence="4">Phosphatidylinositol-3,4,5-trisphosphate dependent Rac exchange factor 1</fullName>
    </submittedName>
</protein>
<dbReference type="InterPro" id="IPR011993">
    <property type="entry name" value="PH-like_dom_sf"/>
</dbReference>
<name>A0A7M4EST9_CROPO</name>
<reference evidence="4" key="1">
    <citation type="submission" date="2025-08" db="UniProtKB">
        <authorList>
            <consortium name="Ensembl"/>
        </authorList>
    </citation>
    <scope>IDENTIFICATION</scope>
</reference>
<dbReference type="FunFam" id="1.10.10.10:FF:000094">
    <property type="entry name" value="Phosphatidylinositol-3,4,5-trisphosphate dependent Rac exchange factor 1"/>
    <property type="match status" value="1"/>
</dbReference>
<dbReference type="InterPro" id="IPR036390">
    <property type="entry name" value="WH_DNA-bd_sf"/>
</dbReference>
<dbReference type="InterPro" id="IPR036388">
    <property type="entry name" value="WH-like_DNA-bd_sf"/>
</dbReference>
<feature type="region of interest" description="Disordered" evidence="1">
    <location>
        <begin position="741"/>
        <end position="808"/>
    </location>
</feature>
<dbReference type="InterPro" id="IPR036034">
    <property type="entry name" value="PDZ_sf"/>
</dbReference>
<dbReference type="GO" id="GO:0007186">
    <property type="term" value="P:G protein-coupled receptor signaling pathway"/>
    <property type="evidence" value="ECO:0007669"/>
    <property type="project" value="TreeGrafter"/>
</dbReference>
<dbReference type="GO" id="GO:0035556">
    <property type="term" value="P:intracellular signal transduction"/>
    <property type="evidence" value="ECO:0007669"/>
    <property type="project" value="InterPro"/>
</dbReference>
<dbReference type="Ensembl" id="ENSCPRT00005016842.1">
    <property type="protein sequence ID" value="ENSCPRP00005014338.1"/>
    <property type="gene ID" value="ENSCPRG00005009728.1"/>
</dbReference>
<dbReference type="InterPro" id="IPR051832">
    <property type="entry name" value="mTOR-Rac_regulators"/>
</dbReference>
<keyword evidence="5" id="KW-1185">Reference proteome</keyword>
<dbReference type="SUPFAM" id="SSF46785">
    <property type="entry name" value="Winged helix' DNA-binding domain"/>
    <property type="match status" value="2"/>
</dbReference>
<dbReference type="PANTHER" id="PTHR22829">
    <property type="entry name" value="DEP DOMAIN PROTEIN"/>
    <property type="match status" value="1"/>
</dbReference>
<dbReference type="PROSITE" id="PS50106">
    <property type="entry name" value="PDZ"/>
    <property type="match status" value="1"/>
</dbReference>
<evidence type="ECO:0000259" key="2">
    <source>
        <dbReference type="PROSITE" id="PS50106"/>
    </source>
</evidence>
<dbReference type="Pfam" id="PF00610">
    <property type="entry name" value="DEP"/>
    <property type="match status" value="2"/>
</dbReference>
<accession>A0A7M4EST9</accession>
<organism evidence="4 5">
    <name type="scientific">Crocodylus porosus</name>
    <name type="common">Saltwater crocodile</name>
    <name type="synonym">Estuarine crocodile</name>
    <dbReference type="NCBI Taxonomy" id="8502"/>
    <lineage>
        <taxon>Eukaryota</taxon>
        <taxon>Metazoa</taxon>
        <taxon>Chordata</taxon>
        <taxon>Craniata</taxon>
        <taxon>Vertebrata</taxon>
        <taxon>Euteleostomi</taxon>
        <taxon>Archelosauria</taxon>
        <taxon>Archosauria</taxon>
        <taxon>Crocodylia</taxon>
        <taxon>Longirostres</taxon>
        <taxon>Crocodylidae</taxon>
        <taxon>Crocodylus</taxon>
    </lineage>
</organism>
<reference evidence="4" key="2">
    <citation type="submission" date="2025-09" db="UniProtKB">
        <authorList>
            <consortium name="Ensembl"/>
        </authorList>
    </citation>
    <scope>IDENTIFICATION</scope>
</reference>
<dbReference type="Gene3D" id="2.30.42.10">
    <property type="match status" value="2"/>
</dbReference>
<dbReference type="Gene3D" id="1.10.10.10">
    <property type="entry name" value="Winged helix-like DNA-binding domain superfamily/Winged helix DNA-binding domain"/>
    <property type="match status" value="2"/>
</dbReference>
<sequence>MWTLLKISAGNIQERTFFLFDNLLVYSKMSKASLFLLKGQAFCSLWAVFCVSAADYHSNGYTVTNGWKIHNTAKNKWFVCMAKTAEDKQKWLDAIIKEREQRESLKLGMERDAYVMIAEKGEKLYHKMMSKKVNLIKDRRRKLSTVPKCFLGNEFVSWLMEIGEISKPEEGVNLGQALLENGIIHHVSDKHQFKNEQVMYRFRYDDGTYKPRSELEDIMSKVHALFGLEDRDYHLKTYKSVIPASKLVDWLIAQGDCQTREEAVALGVGLCNNGFMHHVLEKSEFKDESLYFRFYADEEMEGTSSKSKQLRNDFKLIENILAKSLLILPEEDDYGFDIEEKNKAIVVKSVRRGSLAEMAGLQIGRKIYSINEDLVFLRPFPEVETILNQSFCSRRPLRLLVATKTKEIIKIPDCHEALCFQIRGAVPPYIRAVGRGSEAAAVGLHPGQCILKVNGNNVMDQSYMDVLEHFTAYRNRQDDLPLFLVPVLTPSPLSSPLIFSEDTPLISLTVDNTHLEHGVVYEYVSSAGIKCFVLEKIVEPKGCFDITAKILEAFAADDNHFVKNCKRLISLSNAVATMPQYEFRQMCDFKLESISRRFTSYQKFANELKTKVSPAFKQAIMEPHPLSSMDFCPTNCHINLMEVSYPKNTTSAGRSFSIRIGRNKMTRTLNPVLYTQHCITTMAAPSWRSSQEERGLSFLLKQEDREIQDSYLQLFNKLDIAVKEMKQYVFQINKLLSSITEPTETSGCEPPSTDETSPPSLGAEESDTDKAEPSGMKKVCFKVSEEDQEDSGHDTMSFRDSYSECNSNRDSVLSYTSVRSNSSYLGSDEMGSGDELPNDMRIPSDKQDKLHGCLEHLFNQVDAINALLKGPVITKAFEETRHFPMDHGLQDTELQLRRDAIFCQSLVAAICTFSEQLLAALNYRYNNNGEYEESSRDASKKWLEQIAATGVLLNYQSLLSPTVKEERTMLEDIQVTLSELDKVAFYFKQLDESHVANTHIFYHIEGSRQALKVILYLDSYYFSKLPSRFQNGASLKLHAVLFTRALESLESHVQPGGLSVEELQQQVNGTSLEKVQQYYRKLRSTLNVSLEQAVILARSHGLLPKCIMQATDIMRKQGPRVEISAKNLKVMDQMPPSAPR</sequence>
<dbReference type="InterPro" id="IPR037367">
    <property type="entry name" value="Rex2_DEP_1"/>
</dbReference>
<dbReference type="FunFam" id="2.30.42.10:FF:000099">
    <property type="entry name" value="Phosphatidylinositol-3,4,5-trisphosphate dependent Rac exchange factor 1"/>
    <property type="match status" value="1"/>
</dbReference>
<proteinExistence type="predicted"/>
<dbReference type="InterPro" id="IPR001478">
    <property type="entry name" value="PDZ"/>
</dbReference>
<dbReference type="SMART" id="SM00049">
    <property type="entry name" value="DEP"/>
    <property type="match status" value="2"/>
</dbReference>
<evidence type="ECO:0000313" key="4">
    <source>
        <dbReference type="Ensembl" id="ENSCPRP00005014338.1"/>
    </source>
</evidence>
<evidence type="ECO:0000256" key="1">
    <source>
        <dbReference type="SAM" id="MobiDB-lite"/>
    </source>
</evidence>
<dbReference type="InterPro" id="IPR055251">
    <property type="entry name" value="SOS1_NGEF_PH"/>
</dbReference>
<dbReference type="GO" id="GO:0005886">
    <property type="term" value="C:plasma membrane"/>
    <property type="evidence" value="ECO:0007669"/>
    <property type="project" value="TreeGrafter"/>
</dbReference>
<dbReference type="Gene3D" id="2.30.29.30">
    <property type="entry name" value="Pleckstrin-homology domain (PH domain)/Phosphotyrosine-binding domain (PTB)"/>
    <property type="match status" value="1"/>
</dbReference>
<dbReference type="PROSITE" id="PS50186">
    <property type="entry name" value="DEP"/>
    <property type="match status" value="2"/>
</dbReference>
<dbReference type="GO" id="GO:0005085">
    <property type="term" value="F:guanyl-nucleotide exchange factor activity"/>
    <property type="evidence" value="ECO:0007669"/>
    <property type="project" value="InterPro"/>
</dbReference>
<evidence type="ECO:0000259" key="3">
    <source>
        <dbReference type="PROSITE" id="PS50186"/>
    </source>
</evidence>
<dbReference type="AlphaFoldDB" id="A0A7M4EST9"/>
<feature type="domain" description="DEP" evidence="3">
    <location>
        <begin position="129"/>
        <end position="204"/>
    </location>
</feature>